<evidence type="ECO:0000256" key="1">
    <source>
        <dbReference type="SAM" id="SignalP"/>
    </source>
</evidence>
<proteinExistence type="predicted"/>
<reference evidence="2 3" key="1">
    <citation type="submission" date="2020-04" db="EMBL/GenBank/DDBJ databases">
        <authorList>
            <person name="Alioto T."/>
            <person name="Alioto T."/>
            <person name="Gomez Garrido J."/>
        </authorList>
    </citation>
    <scope>NUCLEOTIDE SEQUENCE [LARGE SCALE GENOMIC DNA]</scope>
</reference>
<accession>A0A8S1D4L9</accession>
<dbReference type="AlphaFoldDB" id="A0A8S1D4L9"/>
<feature type="signal peptide" evidence="1">
    <location>
        <begin position="1"/>
        <end position="30"/>
    </location>
</feature>
<keyword evidence="3" id="KW-1185">Reference proteome</keyword>
<feature type="chain" id="PRO_5035777105" description="Secreted protein" evidence="1">
    <location>
        <begin position="31"/>
        <end position="95"/>
    </location>
</feature>
<evidence type="ECO:0008006" key="4">
    <source>
        <dbReference type="Google" id="ProtNLM"/>
    </source>
</evidence>
<gene>
    <name evidence="2" type="ORF">CLODIP_2_CD03749</name>
</gene>
<protein>
    <recommendedName>
        <fullName evidence="4">Secreted protein</fullName>
    </recommendedName>
</protein>
<organism evidence="2 3">
    <name type="scientific">Cloeon dipterum</name>
    <dbReference type="NCBI Taxonomy" id="197152"/>
    <lineage>
        <taxon>Eukaryota</taxon>
        <taxon>Metazoa</taxon>
        <taxon>Ecdysozoa</taxon>
        <taxon>Arthropoda</taxon>
        <taxon>Hexapoda</taxon>
        <taxon>Insecta</taxon>
        <taxon>Pterygota</taxon>
        <taxon>Palaeoptera</taxon>
        <taxon>Ephemeroptera</taxon>
        <taxon>Pisciforma</taxon>
        <taxon>Baetidae</taxon>
        <taxon>Cloeon</taxon>
    </lineage>
</organism>
<dbReference type="EMBL" id="CADEPI010000127">
    <property type="protein sequence ID" value="CAB3376427.1"/>
    <property type="molecule type" value="Genomic_DNA"/>
</dbReference>
<comment type="caution">
    <text evidence="2">The sequence shown here is derived from an EMBL/GenBank/DDBJ whole genome shotgun (WGS) entry which is preliminary data.</text>
</comment>
<dbReference type="Proteomes" id="UP000494165">
    <property type="component" value="Unassembled WGS sequence"/>
</dbReference>
<keyword evidence="1" id="KW-0732">Signal</keyword>
<evidence type="ECO:0000313" key="3">
    <source>
        <dbReference type="Proteomes" id="UP000494165"/>
    </source>
</evidence>
<sequence>MKFFCLICPSIGLLLFALISALGFCVVASAFEANGAKSSLVRTHSLNAGASPKWAKFTSVNLRCTKEDGSIYKWCTTVFYGRMPTHCELIRVGCT</sequence>
<name>A0A8S1D4L9_9INSE</name>
<evidence type="ECO:0000313" key="2">
    <source>
        <dbReference type="EMBL" id="CAB3376427.1"/>
    </source>
</evidence>